<feature type="binding site" evidence="2">
    <location>
        <position position="108"/>
    </location>
    <ligand>
        <name>ATP</name>
        <dbReference type="ChEBI" id="CHEBI:30616"/>
    </ligand>
</feature>
<evidence type="ECO:0000256" key="1">
    <source>
        <dbReference type="ARBA" id="ARBA00022977"/>
    </source>
</evidence>
<dbReference type="NCBIfam" id="TIGR01379">
    <property type="entry name" value="thiL"/>
    <property type="match status" value="1"/>
</dbReference>
<dbReference type="RefSeq" id="WP_012674086.1">
    <property type="nucleotide sequence ID" value="NC_012438.1"/>
</dbReference>
<dbReference type="Gene3D" id="3.90.650.10">
    <property type="entry name" value="PurM-like C-terminal domain"/>
    <property type="match status" value="1"/>
</dbReference>
<evidence type="ECO:0000313" key="4">
    <source>
        <dbReference type="EMBL" id="ACN98765.1"/>
    </source>
</evidence>
<dbReference type="GO" id="GO:0009229">
    <property type="term" value="P:thiamine diphosphate biosynthetic process"/>
    <property type="evidence" value="ECO:0007669"/>
    <property type="project" value="UniProtKB-UniRule"/>
</dbReference>
<dbReference type="GO" id="GO:0005524">
    <property type="term" value="F:ATP binding"/>
    <property type="evidence" value="ECO:0007669"/>
    <property type="project" value="UniProtKB-UniRule"/>
</dbReference>
<dbReference type="UniPathway" id="UPA00060">
    <property type="reaction ID" value="UER00142"/>
</dbReference>
<evidence type="ECO:0000256" key="2">
    <source>
        <dbReference type="HAMAP-Rule" id="MF_02128"/>
    </source>
</evidence>
<gene>
    <name evidence="2 4" type="primary">thiL</name>
    <name evidence="4" type="ordered locus">SULAZ_1551</name>
</gene>
<feature type="binding site" evidence="2">
    <location>
        <position position="56"/>
    </location>
    <ligand>
        <name>substrate</name>
    </ligand>
</feature>
<dbReference type="SUPFAM" id="SSF55326">
    <property type="entry name" value="PurM N-terminal domain-like"/>
    <property type="match status" value="1"/>
</dbReference>
<feature type="binding site" evidence="2">
    <location>
        <position position="78"/>
    </location>
    <ligand>
        <name>Mg(2+)</name>
        <dbReference type="ChEBI" id="CHEBI:18420"/>
        <label>2</label>
    </ligand>
</feature>
<feature type="domain" description="PurM-like N-terminal" evidence="3">
    <location>
        <begin position="32"/>
        <end position="142"/>
    </location>
</feature>
<dbReference type="GO" id="GO:0009228">
    <property type="term" value="P:thiamine biosynthetic process"/>
    <property type="evidence" value="ECO:0007669"/>
    <property type="project" value="UniProtKB-KW"/>
</dbReference>
<comment type="miscellaneous">
    <text evidence="2">Reaction mechanism of ThiL seems to utilize a direct, inline transfer of the gamma-phosphate of ATP to TMP rather than a phosphorylated enzyme intermediate.</text>
</comment>
<feature type="binding site" evidence="2">
    <location>
        <begin position="125"/>
        <end position="126"/>
    </location>
    <ligand>
        <name>ATP</name>
        <dbReference type="ChEBI" id="CHEBI:30616"/>
    </ligand>
</feature>
<feature type="binding site" evidence="2">
    <location>
        <position position="33"/>
    </location>
    <ligand>
        <name>Mg(2+)</name>
        <dbReference type="ChEBI" id="CHEBI:18420"/>
        <label>3</label>
    </ligand>
</feature>
<keyword evidence="2" id="KW-0460">Magnesium</keyword>
<keyword evidence="2 4" id="KW-0418">Kinase</keyword>
<feature type="binding site" evidence="2">
    <location>
        <position position="266"/>
    </location>
    <ligand>
        <name>substrate</name>
    </ligand>
</feature>
<feature type="binding site" evidence="2">
    <location>
        <position position="33"/>
    </location>
    <ligand>
        <name>Mg(2+)</name>
        <dbReference type="ChEBI" id="CHEBI:18420"/>
        <label>4</label>
    </ligand>
</feature>
<dbReference type="InterPro" id="IPR036676">
    <property type="entry name" value="PurM-like_C_sf"/>
</dbReference>
<dbReference type="eggNOG" id="COG0611">
    <property type="taxonomic scope" value="Bacteria"/>
</dbReference>
<name>C1DWM9_SULAA</name>
<proteinExistence type="inferred from homology"/>
<dbReference type="HAMAP" id="MF_02128">
    <property type="entry name" value="TMP_kinase"/>
    <property type="match status" value="1"/>
</dbReference>
<dbReference type="OrthoDB" id="9802811at2"/>
<dbReference type="PANTHER" id="PTHR30270:SF0">
    <property type="entry name" value="THIAMINE-MONOPHOSPHATE KINASE"/>
    <property type="match status" value="1"/>
</dbReference>
<comment type="similarity">
    <text evidence="2">Belongs to the thiamine-monophosphate kinase family.</text>
</comment>
<dbReference type="STRING" id="204536.SULAZ_1551"/>
<comment type="function">
    <text evidence="2">Catalyzes the ATP-dependent phosphorylation of thiamine-monophosphate (TMP) to form thiamine-pyrophosphate (TPP), the active form of vitamin B1.</text>
</comment>
<dbReference type="EMBL" id="CP001229">
    <property type="protein sequence ID" value="ACN98765.1"/>
    <property type="molecule type" value="Genomic_DNA"/>
</dbReference>
<keyword evidence="1 2" id="KW-0784">Thiamine biosynthesis</keyword>
<dbReference type="InterPro" id="IPR036921">
    <property type="entry name" value="PurM-like_N_sf"/>
</dbReference>
<dbReference type="InterPro" id="IPR016188">
    <property type="entry name" value="PurM-like_N"/>
</dbReference>
<evidence type="ECO:0000313" key="5">
    <source>
        <dbReference type="Proteomes" id="UP000001369"/>
    </source>
</evidence>
<keyword evidence="2 4" id="KW-0808">Transferase</keyword>
<dbReference type="SUPFAM" id="SSF56042">
    <property type="entry name" value="PurM C-terminal domain-like"/>
    <property type="match status" value="1"/>
</dbReference>
<keyword evidence="5" id="KW-1185">Reference proteome</keyword>
<dbReference type="Gene3D" id="3.30.1330.10">
    <property type="entry name" value="PurM-like, N-terminal domain"/>
    <property type="match status" value="1"/>
</dbReference>
<keyword evidence="2" id="KW-0067">ATP-binding</keyword>
<feature type="binding site" evidence="2">
    <location>
        <position position="215"/>
    </location>
    <ligand>
        <name>ATP</name>
        <dbReference type="ChEBI" id="CHEBI:30616"/>
    </ligand>
</feature>
<protein>
    <recommendedName>
        <fullName evidence="2">Thiamine-monophosphate kinase</fullName>
        <shortName evidence="2">TMP kinase</shortName>
        <shortName evidence="2">Thiamine-phosphate kinase</shortName>
        <ecNumber evidence="2">2.7.4.16</ecNumber>
    </recommendedName>
</protein>
<feature type="binding site" evidence="2">
    <location>
        <position position="78"/>
    </location>
    <ligand>
        <name>Mg(2+)</name>
        <dbReference type="ChEBI" id="CHEBI:18420"/>
        <label>4</label>
    </ligand>
</feature>
<comment type="pathway">
    <text evidence="2">Cofactor biosynthesis; thiamine diphosphate biosynthesis; thiamine diphosphate from thiamine phosphate: step 1/1.</text>
</comment>
<dbReference type="HOGENOM" id="CLU_046964_1_1_0"/>
<keyword evidence="2" id="KW-0547">Nucleotide-binding</keyword>
<dbReference type="KEGG" id="saf:SULAZ_1551"/>
<dbReference type="AlphaFoldDB" id="C1DWM9"/>
<feature type="binding site" evidence="2">
    <location>
        <position position="216"/>
    </location>
    <ligand>
        <name>Mg(2+)</name>
        <dbReference type="ChEBI" id="CHEBI:18420"/>
        <label>5</label>
    </ligand>
</feature>
<dbReference type="Proteomes" id="UP000001369">
    <property type="component" value="Chromosome"/>
</dbReference>
<dbReference type="Pfam" id="PF00586">
    <property type="entry name" value="AIRS"/>
    <property type="match status" value="1"/>
</dbReference>
<comment type="caution">
    <text evidence="2">Lacks conserved residue(s) required for the propagation of feature annotation.</text>
</comment>
<comment type="catalytic activity">
    <reaction evidence="2">
        <text>thiamine phosphate + ATP = thiamine diphosphate + ADP</text>
        <dbReference type="Rhea" id="RHEA:15913"/>
        <dbReference type="ChEBI" id="CHEBI:30616"/>
        <dbReference type="ChEBI" id="CHEBI:37575"/>
        <dbReference type="ChEBI" id="CHEBI:58937"/>
        <dbReference type="ChEBI" id="CHEBI:456216"/>
        <dbReference type="EC" id="2.7.4.16"/>
    </reaction>
</comment>
<dbReference type="InterPro" id="IPR006283">
    <property type="entry name" value="ThiL-like"/>
</dbReference>
<accession>C1DWM9</accession>
<dbReference type="GO" id="GO:0009030">
    <property type="term" value="F:thiamine-phosphate kinase activity"/>
    <property type="evidence" value="ECO:0007669"/>
    <property type="project" value="UniProtKB-UniRule"/>
</dbReference>
<keyword evidence="2" id="KW-0479">Metal-binding</keyword>
<dbReference type="EC" id="2.7.4.16" evidence="2"/>
<dbReference type="PIRSF" id="PIRSF005303">
    <property type="entry name" value="Thiam_monoph_kin"/>
    <property type="match status" value="1"/>
</dbReference>
<feature type="binding site" evidence="2">
    <location>
        <position position="213"/>
    </location>
    <ligand>
        <name>Mg(2+)</name>
        <dbReference type="ChEBI" id="CHEBI:18420"/>
        <label>3</label>
    </ligand>
</feature>
<feature type="binding site" evidence="2">
    <location>
        <position position="149"/>
    </location>
    <ligand>
        <name>ATP</name>
        <dbReference type="ChEBI" id="CHEBI:30616"/>
    </ligand>
</feature>
<feature type="binding site" evidence="2">
    <location>
        <position position="126"/>
    </location>
    <ligand>
        <name>Mg(2+)</name>
        <dbReference type="ChEBI" id="CHEBI:18420"/>
        <label>1</label>
    </ligand>
</feature>
<feature type="binding site" evidence="2">
    <location>
        <position position="78"/>
    </location>
    <ligand>
        <name>Mg(2+)</name>
        <dbReference type="ChEBI" id="CHEBI:18420"/>
        <label>3</label>
    </ligand>
</feature>
<sequence length="311" mass="35189">MKIENLGEFGLIDKLNQILPIDDKDVIVGYSDDCACVKVGNDLLLFTVDIQVEGSHFIKEKINPKDLGWKLSTSNVSDIVSCGGKPRWALVSLALPKDLDYEFIKGVYEGIKEAQDYYGFFTIGGNVSSSKQLMIDMSMVGQTDIFVGRDKARVGDFVYISSNLGLSKAGLELILMDKDSYEDFEKKLIEKHYRPKARIDLLENVKKSSSCIDISDGLVSDLGHVSKRSKVKIVIEKEKLPIDNNLKIFCQKYNKDPYQYILYSGEEYELALTSDKDLDLIKIGYIEEGEGVYLKTQEKLEKLDDKGFRHF</sequence>
<dbReference type="CDD" id="cd02194">
    <property type="entry name" value="ThiL"/>
    <property type="match status" value="1"/>
</dbReference>
<evidence type="ECO:0000259" key="3">
    <source>
        <dbReference type="Pfam" id="PF00586"/>
    </source>
</evidence>
<organism evidence="4 5">
    <name type="scientific">Sulfurihydrogenibium azorense (strain DSM 15241 / OCM 825 / Az-Fu1)</name>
    <dbReference type="NCBI Taxonomy" id="204536"/>
    <lineage>
        <taxon>Bacteria</taxon>
        <taxon>Pseudomonadati</taxon>
        <taxon>Aquificota</taxon>
        <taxon>Aquificia</taxon>
        <taxon>Aquificales</taxon>
        <taxon>Hydrogenothermaceae</taxon>
        <taxon>Sulfurihydrogenibium</taxon>
    </lineage>
</organism>
<dbReference type="GO" id="GO:0000287">
    <property type="term" value="F:magnesium ion binding"/>
    <property type="evidence" value="ECO:0007669"/>
    <property type="project" value="UniProtKB-UniRule"/>
</dbReference>
<feature type="binding site" evidence="2">
    <location>
        <position position="308"/>
    </location>
    <ligand>
        <name>substrate</name>
    </ligand>
</feature>
<dbReference type="PANTHER" id="PTHR30270">
    <property type="entry name" value="THIAMINE-MONOPHOSPHATE KINASE"/>
    <property type="match status" value="1"/>
</dbReference>
<reference evidence="4 5" key="1">
    <citation type="journal article" date="2009" name="J. Bacteriol.">
        <title>Complete and draft genome sequences of six members of the Aquificales.</title>
        <authorList>
            <person name="Reysenbach A.L."/>
            <person name="Hamamura N."/>
            <person name="Podar M."/>
            <person name="Griffiths E."/>
            <person name="Ferreira S."/>
            <person name="Hochstein R."/>
            <person name="Heidelberg J."/>
            <person name="Johnson J."/>
            <person name="Mead D."/>
            <person name="Pohorille A."/>
            <person name="Sarmiento M."/>
            <person name="Schweighofer K."/>
            <person name="Seshadri R."/>
            <person name="Voytek M.A."/>
        </authorList>
    </citation>
    <scope>NUCLEOTIDE SEQUENCE [LARGE SCALE GENOMIC DNA]</scope>
    <source>
        <strain evidence="5">Az-Fu1 / DSM 15241 / OCM 825</strain>
    </source>
</reference>
<feature type="binding site" evidence="2">
    <location>
        <position position="49"/>
    </location>
    <ligand>
        <name>Mg(2+)</name>
        <dbReference type="ChEBI" id="CHEBI:18420"/>
        <label>1</label>
    </ligand>
</feature>
<feature type="binding site" evidence="2">
    <location>
        <position position="49"/>
    </location>
    <ligand>
        <name>Mg(2+)</name>
        <dbReference type="ChEBI" id="CHEBI:18420"/>
        <label>2</label>
    </ligand>
</feature>
<feature type="binding site" evidence="2">
    <location>
        <position position="47"/>
    </location>
    <ligand>
        <name>Mg(2+)</name>
        <dbReference type="ChEBI" id="CHEBI:18420"/>
        <label>4</label>
    </ligand>
</feature>